<dbReference type="EC" id="5.6.2.1" evidence="3"/>
<gene>
    <name evidence="9" type="ORF">GCM10011396_55650</name>
</gene>
<accession>A0A916V112</accession>
<dbReference type="InterPro" id="IPR049331">
    <property type="entry name" value="Top1B_N_bact"/>
</dbReference>
<evidence type="ECO:0000313" key="10">
    <source>
        <dbReference type="Proteomes" id="UP000637423"/>
    </source>
</evidence>
<keyword evidence="5" id="KW-0238">DNA-binding</keyword>
<dbReference type="Gene3D" id="1.10.132.120">
    <property type="match status" value="1"/>
</dbReference>
<protein>
    <recommendedName>
        <fullName evidence="3">DNA topoisomerase</fullName>
        <ecNumber evidence="3">5.6.2.1</ecNumber>
    </recommendedName>
</protein>
<dbReference type="SUPFAM" id="SSF55869">
    <property type="entry name" value="DNA topoisomerase I domain"/>
    <property type="match status" value="1"/>
</dbReference>
<dbReference type="AlphaFoldDB" id="A0A916V112"/>
<comment type="catalytic activity">
    <reaction evidence="1">
        <text>ATP-independent breakage of single-stranded DNA, followed by passage and rejoining.</text>
        <dbReference type="EC" id="5.6.2.1"/>
    </reaction>
</comment>
<proteinExistence type="inferred from homology"/>
<dbReference type="Gene3D" id="3.90.15.10">
    <property type="entry name" value="Topoisomerase I, Chain A, domain 3"/>
    <property type="match status" value="1"/>
</dbReference>
<dbReference type="EMBL" id="BMED01000009">
    <property type="protein sequence ID" value="GGD00926.1"/>
    <property type="molecule type" value="Genomic_DNA"/>
</dbReference>
<evidence type="ECO:0000256" key="4">
    <source>
        <dbReference type="ARBA" id="ARBA00023029"/>
    </source>
</evidence>
<evidence type="ECO:0000256" key="2">
    <source>
        <dbReference type="ARBA" id="ARBA00006645"/>
    </source>
</evidence>
<organism evidence="9 10">
    <name type="scientific">Undibacterium terreum</name>
    <dbReference type="NCBI Taxonomy" id="1224302"/>
    <lineage>
        <taxon>Bacteria</taxon>
        <taxon>Pseudomonadati</taxon>
        <taxon>Pseudomonadota</taxon>
        <taxon>Betaproteobacteria</taxon>
        <taxon>Burkholderiales</taxon>
        <taxon>Oxalobacteraceae</taxon>
        <taxon>Undibacterium</taxon>
    </lineage>
</organism>
<dbReference type="Proteomes" id="UP000637423">
    <property type="component" value="Unassembled WGS sequence"/>
</dbReference>
<keyword evidence="10" id="KW-1185">Reference proteome</keyword>
<dbReference type="Pfam" id="PF01028">
    <property type="entry name" value="Topoisom_I"/>
    <property type="match status" value="1"/>
</dbReference>
<sequence>MSAQATPQVPAQKTALPPGAIKALVENFSALKTDATVAAKQAGLRYVSDQSPGIQRVSVLKQGKPEFRYLAADGKRLSGKASEALLARIKSLVIPPAWTDVWICPWENGHIQVTARDARGRKQYRYHPQWRAVRDEAKYGHLLQFGPALPLIRNAIHKALAKPGLSREKVLAAVISLLESTHIRVGNWEYARSNNSFGLTTLKNRHVQIKGTSIAFEFRGKSGVKHAVSLRDARLSRIIRHMRELPGQELFQYLDEDGKRHAIDSSDVNDYLRNIAGDSYTAKDFRTWSGTLYAALALQELGPAESDAEAKKNIVNAVAQVAKKLGNTPAICRKCYVHPDVLQAYMEGRLCDEWKACASVAANSPTSLQKEEAILLKFLALRLRQGHN</sequence>
<keyword evidence="4" id="KW-0799">Topoisomerase</keyword>
<dbReference type="InterPro" id="IPR011010">
    <property type="entry name" value="DNA_brk_join_enz"/>
</dbReference>
<dbReference type="GO" id="GO:0003677">
    <property type="term" value="F:DNA binding"/>
    <property type="evidence" value="ECO:0007669"/>
    <property type="project" value="UniProtKB-KW"/>
</dbReference>
<evidence type="ECO:0000256" key="3">
    <source>
        <dbReference type="ARBA" id="ARBA00012891"/>
    </source>
</evidence>
<dbReference type="InterPro" id="IPR013500">
    <property type="entry name" value="TopoI_cat_euk"/>
</dbReference>
<comment type="similarity">
    <text evidence="2">Belongs to the type IB topoisomerase family.</text>
</comment>
<dbReference type="Gene3D" id="3.30.66.10">
    <property type="entry name" value="DNA topoisomerase I domain"/>
    <property type="match status" value="1"/>
</dbReference>
<dbReference type="InterPro" id="IPR035447">
    <property type="entry name" value="DNA_topo_I_N_sf"/>
</dbReference>
<evidence type="ECO:0000256" key="5">
    <source>
        <dbReference type="ARBA" id="ARBA00023125"/>
    </source>
</evidence>
<feature type="domain" description="DNA topoisomerase IB N-terminal" evidence="8">
    <location>
        <begin position="66"/>
        <end position="117"/>
    </location>
</feature>
<reference evidence="9" key="2">
    <citation type="submission" date="2020-09" db="EMBL/GenBank/DDBJ databases">
        <authorList>
            <person name="Sun Q."/>
            <person name="Zhou Y."/>
        </authorList>
    </citation>
    <scope>NUCLEOTIDE SEQUENCE</scope>
    <source>
        <strain evidence="9">CGMCC 1.10998</strain>
    </source>
</reference>
<evidence type="ECO:0000256" key="1">
    <source>
        <dbReference type="ARBA" id="ARBA00000213"/>
    </source>
</evidence>
<dbReference type="InterPro" id="IPR001631">
    <property type="entry name" value="TopoI"/>
</dbReference>
<dbReference type="GO" id="GO:0006265">
    <property type="term" value="P:DNA topological change"/>
    <property type="evidence" value="ECO:0007669"/>
    <property type="project" value="InterPro"/>
</dbReference>
<evidence type="ECO:0000256" key="6">
    <source>
        <dbReference type="ARBA" id="ARBA00023235"/>
    </source>
</evidence>
<evidence type="ECO:0000259" key="7">
    <source>
        <dbReference type="Pfam" id="PF01028"/>
    </source>
</evidence>
<comment type="caution">
    <text evidence="9">The sequence shown here is derived from an EMBL/GenBank/DDBJ whole genome shotgun (WGS) entry which is preliminary data.</text>
</comment>
<dbReference type="PRINTS" id="PR00416">
    <property type="entry name" value="EUTPISMRASEI"/>
</dbReference>
<dbReference type="RefSeq" id="WP_188569437.1">
    <property type="nucleotide sequence ID" value="NZ_BMED01000009.1"/>
</dbReference>
<dbReference type="InterPro" id="IPR014711">
    <property type="entry name" value="TopoI_cat_a-hlx-sub_euk"/>
</dbReference>
<name>A0A916V112_9BURK</name>
<dbReference type="SUPFAM" id="SSF56349">
    <property type="entry name" value="DNA breaking-rejoining enzymes"/>
    <property type="match status" value="1"/>
</dbReference>
<reference evidence="9" key="1">
    <citation type="journal article" date="2014" name="Int. J. Syst. Evol. Microbiol.">
        <title>Complete genome sequence of Corynebacterium casei LMG S-19264T (=DSM 44701T), isolated from a smear-ripened cheese.</title>
        <authorList>
            <consortium name="US DOE Joint Genome Institute (JGI-PGF)"/>
            <person name="Walter F."/>
            <person name="Albersmeier A."/>
            <person name="Kalinowski J."/>
            <person name="Ruckert C."/>
        </authorList>
    </citation>
    <scope>NUCLEOTIDE SEQUENCE</scope>
    <source>
        <strain evidence="9">CGMCC 1.10998</strain>
    </source>
</reference>
<evidence type="ECO:0000259" key="8">
    <source>
        <dbReference type="Pfam" id="PF21338"/>
    </source>
</evidence>
<dbReference type="Pfam" id="PF21338">
    <property type="entry name" value="Top1B_N_bact"/>
    <property type="match status" value="1"/>
</dbReference>
<dbReference type="PROSITE" id="PS52038">
    <property type="entry name" value="TOPO_IB_2"/>
    <property type="match status" value="1"/>
</dbReference>
<dbReference type="GO" id="GO:0003917">
    <property type="term" value="F:DNA topoisomerase type I (single strand cut, ATP-independent) activity"/>
    <property type="evidence" value="ECO:0007669"/>
    <property type="project" value="UniProtKB-EC"/>
</dbReference>
<evidence type="ECO:0000313" key="9">
    <source>
        <dbReference type="EMBL" id="GGD00926.1"/>
    </source>
</evidence>
<keyword evidence="6" id="KW-0413">Isomerase</keyword>
<feature type="domain" description="DNA topoisomerase I catalytic core eukaryotic-type" evidence="7">
    <location>
        <begin position="129"/>
        <end position="345"/>
    </location>
</feature>